<dbReference type="InterPro" id="IPR017972">
    <property type="entry name" value="Cyt_P450_CS"/>
</dbReference>
<keyword evidence="8" id="KW-1133">Transmembrane helix</keyword>
<name>A0AAD5G9P8_AMBAR</name>
<proteinExistence type="inferred from homology"/>
<dbReference type="GO" id="GO:0016712">
    <property type="term" value="F:oxidoreductase activity, acting on paired donors, with incorporation or reduction of molecular oxygen, reduced flavin or flavoprotein as one donor, and incorporation of one atom of oxygen"/>
    <property type="evidence" value="ECO:0007669"/>
    <property type="project" value="UniProtKB-ARBA"/>
</dbReference>
<dbReference type="PROSITE" id="PS00086">
    <property type="entry name" value="CYTOCHROME_P450"/>
    <property type="match status" value="2"/>
</dbReference>
<dbReference type="Gene3D" id="1.10.630.10">
    <property type="entry name" value="Cytochrome P450"/>
    <property type="match status" value="2"/>
</dbReference>
<keyword evidence="7 13" id="KW-0479">Metal-binding</keyword>
<comment type="similarity">
    <text evidence="4">Belongs to the cytochrome P450 family.</text>
</comment>
<keyword evidence="15" id="KW-1185">Reference proteome</keyword>
<evidence type="ECO:0000256" key="6">
    <source>
        <dbReference type="ARBA" id="ARBA00022692"/>
    </source>
</evidence>
<dbReference type="Proteomes" id="UP001206925">
    <property type="component" value="Unassembled WGS sequence"/>
</dbReference>
<dbReference type="FunFam" id="1.10.630.10:FF:000011">
    <property type="entry name" value="Cytochrome P450 83B1"/>
    <property type="match status" value="2"/>
</dbReference>
<keyword evidence="6" id="KW-0812">Transmembrane</keyword>
<evidence type="ECO:0000256" key="3">
    <source>
        <dbReference type="ARBA" id="ARBA00004721"/>
    </source>
</evidence>
<dbReference type="Pfam" id="PF00067">
    <property type="entry name" value="p450"/>
    <property type="match status" value="2"/>
</dbReference>
<dbReference type="PANTHER" id="PTHR47955:SF22">
    <property type="entry name" value="CYTOCHROME P450 83B1-LIKE"/>
    <property type="match status" value="1"/>
</dbReference>
<dbReference type="PRINTS" id="PR00463">
    <property type="entry name" value="EP450I"/>
</dbReference>
<dbReference type="GO" id="GO:0005506">
    <property type="term" value="F:iron ion binding"/>
    <property type="evidence" value="ECO:0007669"/>
    <property type="project" value="InterPro"/>
</dbReference>
<comment type="subcellular location">
    <subcellularLocation>
        <location evidence="2">Membrane</location>
        <topology evidence="2">Single-pass membrane protein</topology>
    </subcellularLocation>
</comment>
<evidence type="ECO:0000256" key="8">
    <source>
        <dbReference type="ARBA" id="ARBA00022989"/>
    </source>
</evidence>
<dbReference type="GO" id="GO:0051762">
    <property type="term" value="P:sesquiterpene biosynthetic process"/>
    <property type="evidence" value="ECO:0007669"/>
    <property type="project" value="UniProtKB-ARBA"/>
</dbReference>
<evidence type="ECO:0000256" key="13">
    <source>
        <dbReference type="PIRSR" id="PIRSR602401-1"/>
    </source>
</evidence>
<evidence type="ECO:0000256" key="11">
    <source>
        <dbReference type="ARBA" id="ARBA00023033"/>
    </source>
</evidence>
<dbReference type="SUPFAM" id="SSF48264">
    <property type="entry name" value="Cytochrome P450"/>
    <property type="match status" value="2"/>
</dbReference>
<feature type="binding site" description="axial binding residue" evidence="13">
    <location>
        <position position="440"/>
    </location>
    <ligand>
        <name>heme</name>
        <dbReference type="ChEBI" id="CHEBI:30413"/>
    </ligand>
    <ligandPart>
        <name>Fe</name>
        <dbReference type="ChEBI" id="CHEBI:18248"/>
    </ligandPart>
</feature>
<comment type="pathway">
    <text evidence="3">Secondary metabolite biosynthesis; terpenoid biosynthesis.</text>
</comment>
<gene>
    <name evidence="14" type="ORF">M8C21_015230</name>
</gene>
<keyword evidence="10 13" id="KW-0408">Iron</keyword>
<reference evidence="14" key="1">
    <citation type="submission" date="2022-06" db="EMBL/GenBank/DDBJ databases">
        <title>Uncovering the hologenomic basis of an extraordinary plant invasion.</title>
        <authorList>
            <person name="Bieker V.C."/>
            <person name="Martin M.D."/>
            <person name="Gilbert T."/>
            <person name="Hodgins K."/>
            <person name="Battlay P."/>
            <person name="Petersen B."/>
            <person name="Wilson J."/>
        </authorList>
    </citation>
    <scope>NUCLEOTIDE SEQUENCE</scope>
    <source>
        <strain evidence="14">AA19_3_7</strain>
        <tissue evidence="14">Leaf</tissue>
    </source>
</reference>
<keyword evidence="11" id="KW-0503">Monooxygenase</keyword>
<dbReference type="InterPro" id="IPR001128">
    <property type="entry name" value="Cyt_P450"/>
</dbReference>
<protein>
    <recommendedName>
        <fullName evidence="16">Cytochrome P450</fullName>
    </recommendedName>
</protein>
<comment type="cofactor">
    <cofactor evidence="1 13">
        <name>heme</name>
        <dbReference type="ChEBI" id="CHEBI:30413"/>
    </cofactor>
</comment>
<keyword evidence="5 13" id="KW-0349">Heme</keyword>
<dbReference type="EMBL" id="JAMZMK010009909">
    <property type="protein sequence ID" value="KAI7733767.1"/>
    <property type="molecule type" value="Genomic_DNA"/>
</dbReference>
<evidence type="ECO:0000256" key="5">
    <source>
        <dbReference type="ARBA" id="ARBA00022617"/>
    </source>
</evidence>
<dbReference type="PANTHER" id="PTHR47955">
    <property type="entry name" value="CYTOCHROME P450 FAMILY 71 PROTEIN"/>
    <property type="match status" value="1"/>
</dbReference>
<keyword evidence="9" id="KW-0560">Oxidoreductase</keyword>
<sequence>MASYLIIPSVVLLLLLFLLPIRRFMSKTLPLPPGPSGLPIIGNLHQLDISDLGVYLWRLSKRYGPLMSLRLGNVQTLVVSSAEMAKEVLKTKDLVFCTRPILTGYKKLSYDNKDIVLSPYNEYWREMRKISTLHLFSTKQVSSFRPVREQEVFDMIKRIKTQSCMKQVVNLSDDTMVLTSNIICRVAFGKRPSEYINRKEGRGISELMLEFQDLIGNFYYRDYFPLMGWIDKLNGSIARLEKMFKDMDEFYQEVIDEHLNQNQANKVEDDMVDILLKLKQEYGNDLTFDHVKGVIMNILSAGTETSASTMIWAMTLLIKNPKYLNKLQQEVRNVVGTKGKVDEDDLYKLDYLKAVIKETLRLYPVLPLLIPRESRERCVLAGYQIPKKTMVYVNAWAVGRDPKFWERPEEFEPERFMGGNLEYKGVDFEWIPFGSGRRGCPGLLLGATTVELALSNLIYSFDWEMPEGTKDIDTMKTDGTVIHKKNPLQLVPKVPIIAASQQYQWFHFSSYYQLSFSSFSSSFLLEGFSQKPDLYRQDHPLDTSDLSDYLWRLSKRYGPLMSLRLGHVQTLVVSSAEMAKEIMKTNDLVFCTRPILTGQQKISYDNKDIALSPYNEYWRQMRKICTLHLFSMKQVNSFRSVREQEVFDMINRMKTQSSMKQVVNLSDDAMELTSNIICRVAFGKRPSAYNNRKEGTRISELMSEFQEVLTNFYYRDHFPLMGWLDKLNGSIARLEKLFKNLDEFYQEVIDEHLDQNQPNKMQDDMVDILLKLKQDYANDLTFDHVKGVLMDILSGGTETSASTVVWAMTLLIKNPDSLKKAQQEVRNAIGMKGKVGEDDLYKFNYLKAVIKETLRLYPVLPLLIPRESRDRCVLEGFEIPKKTLVYINAWAVGRDPKCWERPEEFEPERFMDSSVEYKGTNFEWIPFGSGRRGCPGLLLGATTVELALSNLVYSFDWELPEGTKYIDTLKSEGTVVHKKNALLLAAKVPIMHGCKSS</sequence>
<evidence type="ECO:0000256" key="1">
    <source>
        <dbReference type="ARBA" id="ARBA00001971"/>
    </source>
</evidence>
<dbReference type="GO" id="GO:0020037">
    <property type="term" value="F:heme binding"/>
    <property type="evidence" value="ECO:0007669"/>
    <property type="project" value="InterPro"/>
</dbReference>
<dbReference type="GO" id="GO:0016020">
    <property type="term" value="C:membrane"/>
    <property type="evidence" value="ECO:0007669"/>
    <property type="project" value="UniProtKB-SubCell"/>
</dbReference>
<evidence type="ECO:0000256" key="4">
    <source>
        <dbReference type="ARBA" id="ARBA00010617"/>
    </source>
</evidence>
<evidence type="ECO:0000313" key="15">
    <source>
        <dbReference type="Proteomes" id="UP001206925"/>
    </source>
</evidence>
<evidence type="ECO:0000256" key="10">
    <source>
        <dbReference type="ARBA" id="ARBA00023004"/>
    </source>
</evidence>
<dbReference type="AlphaFoldDB" id="A0AAD5G9P8"/>
<dbReference type="InterPro" id="IPR036396">
    <property type="entry name" value="Cyt_P450_sf"/>
</dbReference>
<accession>A0AAD5G9P8</accession>
<organism evidence="14 15">
    <name type="scientific">Ambrosia artemisiifolia</name>
    <name type="common">Common ragweed</name>
    <dbReference type="NCBI Taxonomy" id="4212"/>
    <lineage>
        <taxon>Eukaryota</taxon>
        <taxon>Viridiplantae</taxon>
        <taxon>Streptophyta</taxon>
        <taxon>Embryophyta</taxon>
        <taxon>Tracheophyta</taxon>
        <taxon>Spermatophyta</taxon>
        <taxon>Magnoliopsida</taxon>
        <taxon>eudicotyledons</taxon>
        <taxon>Gunneridae</taxon>
        <taxon>Pentapetalae</taxon>
        <taxon>asterids</taxon>
        <taxon>campanulids</taxon>
        <taxon>Asterales</taxon>
        <taxon>Asteraceae</taxon>
        <taxon>Asteroideae</taxon>
        <taxon>Heliantheae alliance</taxon>
        <taxon>Heliantheae</taxon>
        <taxon>Ambrosia</taxon>
    </lineage>
</organism>
<evidence type="ECO:0000256" key="2">
    <source>
        <dbReference type="ARBA" id="ARBA00004167"/>
    </source>
</evidence>
<dbReference type="PRINTS" id="PR00385">
    <property type="entry name" value="P450"/>
</dbReference>
<evidence type="ECO:0000256" key="9">
    <source>
        <dbReference type="ARBA" id="ARBA00023002"/>
    </source>
</evidence>
<evidence type="ECO:0000256" key="12">
    <source>
        <dbReference type="ARBA" id="ARBA00023136"/>
    </source>
</evidence>
<dbReference type="InterPro" id="IPR002401">
    <property type="entry name" value="Cyt_P450_E_grp-I"/>
</dbReference>
<evidence type="ECO:0000313" key="14">
    <source>
        <dbReference type="EMBL" id="KAI7733767.1"/>
    </source>
</evidence>
<dbReference type="CDD" id="cd11072">
    <property type="entry name" value="CYP71-like"/>
    <property type="match status" value="2"/>
</dbReference>
<evidence type="ECO:0008006" key="16">
    <source>
        <dbReference type="Google" id="ProtNLM"/>
    </source>
</evidence>
<comment type="caution">
    <text evidence="14">The sequence shown here is derived from an EMBL/GenBank/DDBJ whole genome shotgun (WGS) entry which is preliminary data.</text>
</comment>
<evidence type="ECO:0000256" key="7">
    <source>
        <dbReference type="ARBA" id="ARBA00022723"/>
    </source>
</evidence>
<keyword evidence="12" id="KW-0472">Membrane</keyword>